<sequence>LNVFELSQKINDVLTNQNLHQQLVENGFEQVKLFSWDNNAKIAIATFEQFQNKSYPPLSESFYVQWLIEKISCLPSKAADDTDLIGVANAIAQNHPKIRSRQLLIDISGLVIHDHKTGIQRVVRSIVAELIVSPPHGINIELVYANPHNGSIYRYAKKFTQQFLQKSDPNCKDEIITVSSQDIFIGLDLAHRIVLSNQKFYEHLRLIGAKVYFVVYDLLPILRPEVFPTEMQALHSEWMGVIAKLDGLLCISQ</sequence>
<comment type="caution">
    <text evidence="1">The sequence shown here is derived from an EMBL/GenBank/DDBJ whole genome shotgun (WGS) entry which is preliminary data.</text>
</comment>
<gene>
    <name evidence="1" type="ORF">RJJ65_35130</name>
</gene>
<evidence type="ECO:0000313" key="1">
    <source>
        <dbReference type="EMBL" id="MDR9777770.1"/>
    </source>
</evidence>
<reference evidence="1" key="1">
    <citation type="submission" date="2023-04" db="EMBL/GenBank/DDBJ databases">
        <title>Genomic characterization of faba bean (Vicia faba) microsymbionts in Mexican soils.</title>
        <authorList>
            <person name="Rivera Orduna F.N."/>
            <person name="Guevara-Luna J."/>
            <person name="Yan J."/>
            <person name="Arroyo-Herrera I."/>
            <person name="Li Y."/>
            <person name="Vasquez-Murrieta M.S."/>
            <person name="Wang E.T."/>
        </authorList>
    </citation>
    <scope>NUCLEOTIDE SEQUENCE</scope>
    <source>
        <strain evidence="1">CH26</strain>
    </source>
</reference>
<evidence type="ECO:0000313" key="2">
    <source>
        <dbReference type="Proteomes" id="UP001268610"/>
    </source>
</evidence>
<dbReference type="Proteomes" id="UP001268610">
    <property type="component" value="Unassembled WGS sequence"/>
</dbReference>
<organism evidence="1 2">
    <name type="scientific">Rhizobium hidalgonense</name>
    <dbReference type="NCBI Taxonomy" id="1538159"/>
    <lineage>
        <taxon>Bacteria</taxon>
        <taxon>Pseudomonadati</taxon>
        <taxon>Pseudomonadota</taxon>
        <taxon>Alphaproteobacteria</taxon>
        <taxon>Hyphomicrobiales</taxon>
        <taxon>Rhizobiaceae</taxon>
        <taxon>Rhizobium/Agrobacterium group</taxon>
        <taxon>Rhizobium</taxon>
    </lineage>
</organism>
<dbReference type="EMBL" id="JAVLSF010000172">
    <property type="protein sequence ID" value="MDR9777770.1"/>
    <property type="molecule type" value="Genomic_DNA"/>
</dbReference>
<dbReference type="RefSeq" id="WP_310865956.1">
    <property type="nucleotide sequence ID" value="NZ_JAVLSF010000172.1"/>
</dbReference>
<feature type="non-terminal residue" evidence="1">
    <location>
        <position position="1"/>
    </location>
</feature>
<proteinExistence type="predicted"/>
<feature type="non-terminal residue" evidence="1">
    <location>
        <position position="253"/>
    </location>
</feature>
<accession>A0AAJ2GXQ2</accession>
<protein>
    <submittedName>
        <fullName evidence="1">Uncharacterized protein</fullName>
    </submittedName>
</protein>
<dbReference type="AlphaFoldDB" id="A0AAJ2GXQ2"/>
<name>A0AAJ2GXQ2_9HYPH</name>